<keyword evidence="1" id="KW-0472">Membrane</keyword>
<evidence type="ECO:0000313" key="2">
    <source>
        <dbReference type="EMBL" id="KNY26873.1"/>
    </source>
</evidence>
<keyword evidence="3" id="KW-1185">Reference proteome</keyword>
<proteinExistence type="predicted"/>
<dbReference type="SUPFAM" id="SSF54001">
    <property type="entry name" value="Cysteine proteinases"/>
    <property type="match status" value="1"/>
</dbReference>
<evidence type="ECO:0000256" key="1">
    <source>
        <dbReference type="SAM" id="Phobius"/>
    </source>
</evidence>
<dbReference type="AlphaFoldDB" id="A0A0L6JM92"/>
<sequence length="611" mass="67808">MSNKLRRFQHGVMVFIMTSATFLSSYTAVFSQIRGDGLKNGLRESTEIEKSWAKNNILVTRQINLNELAVERINERRKDLKKGLLDKSIAVDIGQEVLANDYNIFLGRYDNASINKETIDSAISTDDLPISVDNSKLDCFPPIRDQKPLGSCASFSTTYYAMTHMTALVRGWSEKDNNDNTIKFSPKWTYNMANGGKDEGTSIYGVYQVMSSIGVATWEDVPYDSNYTEWQVDKDIWIKALGNKADKFGVIKDLDTDIGLNNLKMLLTDGYVLNFTTGLDSWKFSAVKDDPSDNADDSYKDSRVCYWTDGKLGPHAMTIVGYNDSLWVDINNNGTVDNGEKGALRIANSWGISWEDSGFSWIAYDAIKKVSAVSGGPVTNRAQAILGGQATWLAAKNEYKPKLIAEFTIGHSKRNQMTVSLGYSDITSTKPDKDLDSILSSRGGEFGFKGTQDKVSATFVLDYTDLVDSNDLSMNGKKRWYLNIGDSKEDNSPLMLTDFRLINPNTGEVINSNLGSSVVTIDGQDRLFWIDYGILEKASVIKSIAITPISGVLFQVLATSIKQADNIISVTECVYILAQSDNKTSGRILKNTLWDYATMAKVYKPVRAPTS</sequence>
<dbReference type="eggNOG" id="COG4870">
    <property type="taxonomic scope" value="Bacteria"/>
</dbReference>
<protein>
    <recommendedName>
        <fullName evidence="4">Peptidase C1A papain</fullName>
    </recommendedName>
</protein>
<comment type="caution">
    <text evidence="2">The sequence shown here is derived from an EMBL/GenBank/DDBJ whole genome shotgun (WGS) entry which is preliminary data.</text>
</comment>
<dbReference type="STRING" id="398512.Bccel_2138"/>
<feature type="transmembrane region" description="Helical" evidence="1">
    <location>
        <begin position="12"/>
        <end position="33"/>
    </location>
</feature>
<evidence type="ECO:0008006" key="4">
    <source>
        <dbReference type="Google" id="ProtNLM"/>
    </source>
</evidence>
<dbReference type="InterPro" id="IPR025660">
    <property type="entry name" value="Pept_his_AS"/>
</dbReference>
<dbReference type="InterPro" id="IPR038765">
    <property type="entry name" value="Papain-like_cys_pep_sf"/>
</dbReference>
<keyword evidence="1" id="KW-1133">Transmembrane helix</keyword>
<evidence type="ECO:0000313" key="3">
    <source>
        <dbReference type="Proteomes" id="UP000036923"/>
    </source>
</evidence>
<dbReference type="EMBL" id="LGTC01000001">
    <property type="protein sequence ID" value="KNY26873.1"/>
    <property type="molecule type" value="Genomic_DNA"/>
</dbReference>
<dbReference type="Gene3D" id="3.90.70.10">
    <property type="entry name" value="Cysteine proteinases"/>
    <property type="match status" value="1"/>
</dbReference>
<organism evidence="2 3">
    <name type="scientific">Pseudobacteroides cellulosolvens ATCC 35603 = DSM 2933</name>
    <dbReference type="NCBI Taxonomy" id="398512"/>
    <lineage>
        <taxon>Bacteria</taxon>
        <taxon>Bacillati</taxon>
        <taxon>Bacillota</taxon>
        <taxon>Clostridia</taxon>
        <taxon>Eubacteriales</taxon>
        <taxon>Oscillospiraceae</taxon>
        <taxon>Pseudobacteroides</taxon>
    </lineage>
</organism>
<dbReference type="Proteomes" id="UP000036923">
    <property type="component" value="Unassembled WGS sequence"/>
</dbReference>
<name>A0A0L6JM92_9FIRM</name>
<keyword evidence="1" id="KW-0812">Transmembrane</keyword>
<accession>A0A0L6JM92</accession>
<dbReference type="PROSITE" id="PS00639">
    <property type="entry name" value="THIOL_PROTEASE_HIS"/>
    <property type="match status" value="1"/>
</dbReference>
<dbReference type="RefSeq" id="WP_036947156.1">
    <property type="nucleotide sequence ID" value="NZ_KN050764.1"/>
</dbReference>
<dbReference type="CDD" id="cd02619">
    <property type="entry name" value="Peptidase_C1"/>
    <property type="match status" value="1"/>
</dbReference>
<gene>
    <name evidence="2" type="ORF">Bccel_2138</name>
</gene>
<dbReference type="OrthoDB" id="3648721at2"/>
<reference evidence="3" key="1">
    <citation type="submission" date="2015-07" db="EMBL/GenBank/DDBJ databases">
        <title>Near-Complete Genome Sequence of the Cellulolytic Bacterium Bacteroides (Pseudobacteroides) cellulosolvens ATCC 35603.</title>
        <authorList>
            <person name="Dassa B."/>
            <person name="Utturkar S.M."/>
            <person name="Klingeman D.M."/>
            <person name="Hurt R.A."/>
            <person name="Keller M."/>
            <person name="Xu J."/>
            <person name="Reddy Y.H.K."/>
            <person name="Borovok I."/>
            <person name="Grinberg I.R."/>
            <person name="Lamed R."/>
            <person name="Zhivin O."/>
            <person name="Bayer E.A."/>
            <person name="Brown S.D."/>
        </authorList>
    </citation>
    <scope>NUCLEOTIDE SEQUENCE [LARGE SCALE GENOMIC DNA]</scope>
    <source>
        <strain evidence="3">DSM 2933</strain>
    </source>
</reference>